<evidence type="ECO:0000313" key="5">
    <source>
        <dbReference type="Proteomes" id="UP000242502"/>
    </source>
</evidence>
<sequence>MQILFVHQNFPGQYRYLVQYYSQQPEWDVYAIGEKDCVKRQLHLIPKGITVLGYDMPKVAKGNIPHNIKYTVDHTVRADALAAVLCRQKKKGLNPSVILAHPGWGEGLYLREIFPSAKLIYFFEYYFSTVKYNINFDPEFPSGLAQQLHYRLNNATNLVSLDVADIGVSPTYWQQSTYPKEYHSKIRVIHDGVNTQLVKPRLAKSVTFKNSSHGELTLRHTDEMITYSVRNLEPSRGFHRYMRALPRLQALRPNARFVIVGGDEKSYSDKHPSGKSWREVMLDEVGQQLDMERVIFTGKIPYQHLLDLFSLTAIHIYFTTPFVLSWSLMEAMACEATVLASSTEPVIEVIKEGENGFLFDFFDEDELVAQVEKLMGSPELRSSIGKAARDTIVKQYDLQNCCLFKHTELVEEKLQ</sequence>
<feature type="domain" description="Glycosyl transferase family 1" evidence="2">
    <location>
        <begin position="221"/>
        <end position="390"/>
    </location>
</feature>
<proteinExistence type="predicted"/>
<dbReference type="STRING" id="62101.AB835_11290"/>
<dbReference type="PANTHER" id="PTHR46401:SF2">
    <property type="entry name" value="GLYCOSYLTRANSFERASE WBBK-RELATED"/>
    <property type="match status" value="1"/>
</dbReference>
<organism evidence="4 5">
    <name type="scientific">Candidatus Endobugula sertula</name>
    <name type="common">Bugula neritina bacterial symbiont</name>
    <dbReference type="NCBI Taxonomy" id="62101"/>
    <lineage>
        <taxon>Bacteria</taxon>
        <taxon>Pseudomonadati</taxon>
        <taxon>Pseudomonadota</taxon>
        <taxon>Gammaproteobacteria</taxon>
        <taxon>Cellvibrionales</taxon>
        <taxon>Cellvibrionaceae</taxon>
        <taxon>Candidatus Endobugula</taxon>
    </lineage>
</organism>
<reference evidence="4 5" key="1">
    <citation type="journal article" date="2016" name="Appl. Environ. Microbiol.">
        <title>Lack of Overt Genome Reduction in the Bryostatin-Producing Bryozoan Symbiont "Candidatus Endobugula sertula".</title>
        <authorList>
            <person name="Miller I.J."/>
            <person name="Vanee N."/>
            <person name="Fong S.S."/>
            <person name="Lim-Fong G.E."/>
            <person name="Kwan J.C."/>
        </authorList>
    </citation>
    <scope>NUCLEOTIDE SEQUENCE [LARGE SCALE GENOMIC DNA]</scope>
    <source>
        <strain evidence="4">AB1-4</strain>
    </source>
</reference>
<comment type="caution">
    <text evidence="4">The sequence shown here is derived from an EMBL/GenBank/DDBJ whole genome shotgun (WGS) entry which is preliminary data.</text>
</comment>
<protein>
    <recommendedName>
        <fullName evidence="6">Glycosyl transferase family 1</fullName>
    </recommendedName>
</protein>
<dbReference type="GO" id="GO:0009103">
    <property type="term" value="P:lipopolysaccharide biosynthetic process"/>
    <property type="evidence" value="ECO:0007669"/>
    <property type="project" value="TreeGrafter"/>
</dbReference>
<evidence type="ECO:0000256" key="1">
    <source>
        <dbReference type="ARBA" id="ARBA00022679"/>
    </source>
</evidence>
<dbReference type="InterPro" id="IPR001296">
    <property type="entry name" value="Glyco_trans_1"/>
</dbReference>
<accession>A0A1D2QN34</accession>
<dbReference type="EMBL" id="MDLC01000044">
    <property type="protein sequence ID" value="ODS22987.1"/>
    <property type="molecule type" value="Genomic_DNA"/>
</dbReference>
<dbReference type="Gene3D" id="3.40.50.2000">
    <property type="entry name" value="Glycogen Phosphorylase B"/>
    <property type="match status" value="1"/>
</dbReference>
<feature type="domain" description="Glycosyl transferase family 4" evidence="3">
    <location>
        <begin position="29"/>
        <end position="197"/>
    </location>
</feature>
<dbReference type="AlphaFoldDB" id="A0A1D2QN34"/>
<dbReference type="Pfam" id="PF00534">
    <property type="entry name" value="Glycos_transf_1"/>
    <property type="match status" value="1"/>
</dbReference>
<keyword evidence="1" id="KW-0808">Transferase</keyword>
<evidence type="ECO:0000259" key="3">
    <source>
        <dbReference type="Pfam" id="PF12000"/>
    </source>
</evidence>
<name>A0A1D2QN34_9GAMM</name>
<dbReference type="GO" id="GO:0016757">
    <property type="term" value="F:glycosyltransferase activity"/>
    <property type="evidence" value="ECO:0007669"/>
    <property type="project" value="InterPro"/>
</dbReference>
<dbReference type="Pfam" id="PF12000">
    <property type="entry name" value="Glyco_trans_4_3"/>
    <property type="match status" value="1"/>
</dbReference>
<dbReference type="InterPro" id="IPR022623">
    <property type="entry name" value="Glyco_trans_4"/>
</dbReference>
<evidence type="ECO:0000313" key="4">
    <source>
        <dbReference type="EMBL" id="ODS22987.1"/>
    </source>
</evidence>
<evidence type="ECO:0008006" key="6">
    <source>
        <dbReference type="Google" id="ProtNLM"/>
    </source>
</evidence>
<dbReference type="Proteomes" id="UP000242502">
    <property type="component" value="Unassembled WGS sequence"/>
</dbReference>
<evidence type="ECO:0000259" key="2">
    <source>
        <dbReference type="Pfam" id="PF00534"/>
    </source>
</evidence>
<dbReference type="PANTHER" id="PTHR46401">
    <property type="entry name" value="GLYCOSYLTRANSFERASE WBBK-RELATED"/>
    <property type="match status" value="1"/>
</dbReference>
<dbReference type="SUPFAM" id="SSF53756">
    <property type="entry name" value="UDP-Glycosyltransferase/glycogen phosphorylase"/>
    <property type="match status" value="1"/>
</dbReference>
<gene>
    <name evidence="4" type="ORF">AB835_11290</name>
</gene>